<feature type="transmembrane region" description="Helical" evidence="6">
    <location>
        <begin position="393"/>
        <end position="416"/>
    </location>
</feature>
<feature type="domain" description="Metallo-beta-lactamase" evidence="7">
    <location>
        <begin position="506"/>
        <end position="687"/>
    </location>
</feature>
<evidence type="ECO:0000256" key="4">
    <source>
        <dbReference type="ARBA" id="ARBA00022989"/>
    </source>
</evidence>
<dbReference type="EMBL" id="JBFKZN010000001">
    <property type="protein sequence ID" value="MEW5287857.1"/>
    <property type="molecule type" value="Genomic_DNA"/>
</dbReference>
<comment type="caution">
    <text evidence="8">The sequence shown here is derived from an EMBL/GenBank/DDBJ whole genome shotgun (WGS) entry which is preliminary data.</text>
</comment>
<dbReference type="InterPro" id="IPR036866">
    <property type="entry name" value="RibonucZ/Hydroxyglut_hydro"/>
</dbReference>
<organism evidence="8 9">
    <name type="scientific">Erwinia papayae</name>
    <dbReference type="NCBI Taxonomy" id="206499"/>
    <lineage>
        <taxon>Bacteria</taxon>
        <taxon>Pseudomonadati</taxon>
        <taxon>Pseudomonadota</taxon>
        <taxon>Gammaproteobacteria</taxon>
        <taxon>Enterobacterales</taxon>
        <taxon>Erwiniaceae</taxon>
        <taxon>Erwinia</taxon>
    </lineage>
</organism>
<dbReference type="SUPFAM" id="SSF56281">
    <property type="entry name" value="Metallo-hydrolase/oxidoreductase"/>
    <property type="match status" value="1"/>
</dbReference>
<feature type="transmembrane region" description="Helical" evidence="6">
    <location>
        <begin position="256"/>
        <end position="275"/>
    </location>
</feature>
<dbReference type="NCBIfam" id="TIGR00360">
    <property type="entry name" value="ComEC_N-term"/>
    <property type="match status" value="1"/>
</dbReference>
<keyword evidence="5 6" id="KW-0472">Membrane</keyword>
<feature type="transmembrane region" description="Helical" evidence="6">
    <location>
        <begin position="225"/>
        <end position="244"/>
    </location>
</feature>
<dbReference type="InterPro" id="IPR004797">
    <property type="entry name" value="Competence_ComEC/Rec2"/>
</dbReference>
<name>A0ABV3MWB5_9GAMM</name>
<dbReference type="SMART" id="SM00849">
    <property type="entry name" value="Lactamase_B"/>
    <property type="match status" value="1"/>
</dbReference>
<evidence type="ECO:0000259" key="7">
    <source>
        <dbReference type="SMART" id="SM00849"/>
    </source>
</evidence>
<feature type="transmembrane region" description="Helical" evidence="6">
    <location>
        <begin position="476"/>
        <end position="492"/>
    </location>
</feature>
<keyword evidence="3 6" id="KW-0812">Transmembrane</keyword>
<dbReference type="NCBIfam" id="TIGR00361">
    <property type="entry name" value="ComEC_Rec2"/>
    <property type="match status" value="1"/>
</dbReference>
<dbReference type="PANTHER" id="PTHR30619:SF1">
    <property type="entry name" value="RECOMBINATION PROTEIN 2"/>
    <property type="match status" value="1"/>
</dbReference>
<evidence type="ECO:0000313" key="9">
    <source>
        <dbReference type="Proteomes" id="UP001554567"/>
    </source>
</evidence>
<evidence type="ECO:0000256" key="2">
    <source>
        <dbReference type="ARBA" id="ARBA00022475"/>
    </source>
</evidence>
<evidence type="ECO:0000256" key="6">
    <source>
        <dbReference type="SAM" id="Phobius"/>
    </source>
</evidence>
<evidence type="ECO:0000256" key="1">
    <source>
        <dbReference type="ARBA" id="ARBA00004651"/>
    </source>
</evidence>
<feature type="transmembrane region" description="Helical" evidence="6">
    <location>
        <begin position="328"/>
        <end position="345"/>
    </location>
</feature>
<dbReference type="InterPro" id="IPR004477">
    <property type="entry name" value="ComEC_N"/>
</dbReference>
<dbReference type="NCBIfam" id="NF008580">
    <property type="entry name" value="PRK11539.1"/>
    <property type="match status" value="1"/>
</dbReference>
<dbReference type="InterPro" id="IPR001279">
    <property type="entry name" value="Metallo-B-lactamas"/>
</dbReference>
<sequence length="752" mass="85277">MPYSLSRLAMWIIIATLPLCFLPNLPVERYDPFITASALLLSSSRIKACQETAIVLLLFLWAISPARTLLQQTKNLTVSPQQALIQIEQLQSERIKIRILRVADRLVFPPVYASVKMPEKSPSFCIGQRWNMKLRLKAVHANLNEGGFDSQKYVSANSAPLTGKVLALQPVKKECSWRQQIIERSQQNYASLPWRAVISALAFGDRHDVSVEVNQLLRETGTAHLMAISGMHISLAASFGWLLARLSQFLLPAQWIGYRFPLISGLAVAVAYSWLSGGSLPAVRAMLALGIWSILRLWGMCCSNWQVWRVCLGTILFVDPLSVLSDSLWLSATAVAGLLFWYQWFPLARRFMKKKRWLPLQLFHLQLGMFLLLMPLQIVIFHGISLSALVANIWAVPLVTFITVPLILCAVISNVFTPVSQLLWWLVDRSLEWVFVPLAALPGGWLKVSHPVLWFSTLAWLLVLIVRLGWWKSSPVTIWSLCLAIFLWRSALRVPEWRLDMLDIGHGLSVVISRDGKAVVYDTGNRWEGGDAATRQILPWLSWQGLEVEQIILSHNHLDHTGGLESLQAVFPHALLRSETGREGHLPCHRGVTWQWQSLTFDVIWPERGTTESGNNQSCVIAVSDGKWRVLLTGDIESPAELKMVSRYRSSLKAEVLQVPHHGSGTSSSPPFLRAVAGEVALASAARYSAWKLPSERIIKRYYDNHYRWFDTARDGQISVQFFSDYWRVSGLREQILPRWYHQWFGVPRYSR</sequence>
<feature type="transmembrane region" description="Helical" evidence="6">
    <location>
        <begin position="357"/>
        <end position="381"/>
    </location>
</feature>
<dbReference type="Gene3D" id="3.60.15.10">
    <property type="entry name" value="Ribonuclease Z/Hydroxyacylglutathione hydrolase-like"/>
    <property type="match status" value="1"/>
</dbReference>
<protein>
    <submittedName>
        <fullName evidence="8">ComEC family protein</fullName>
    </submittedName>
</protein>
<dbReference type="PANTHER" id="PTHR30619">
    <property type="entry name" value="DNA INTERNALIZATION/COMPETENCE PROTEIN COMEC/REC2"/>
    <property type="match status" value="1"/>
</dbReference>
<dbReference type="RefSeq" id="WP_367166484.1">
    <property type="nucleotide sequence ID" value="NZ_JBFKZN010000001.1"/>
</dbReference>
<keyword evidence="2" id="KW-1003">Cell membrane</keyword>
<reference evidence="8 9" key="1">
    <citation type="submission" date="2024-07" db="EMBL/GenBank/DDBJ databases">
        <authorList>
            <person name="Dulla G.F.J."/>
            <person name="Delorm J.G."/>
        </authorList>
    </citation>
    <scope>NUCLEOTIDE SEQUENCE [LARGE SCALE GENOMIC DNA]</scope>
    <source>
        <strain evidence="8 9">JGD 233</strain>
    </source>
</reference>
<feature type="transmembrane region" description="Helical" evidence="6">
    <location>
        <begin position="452"/>
        <end position="470"/>
    </location>
</feature>
<evidence type="ECO:0000313" key="8">
    <source>
        <dbReference type="EMBL" id="MEW5287857.1"/>
    </source>
</evidence>
<evidence type="ECO:0000256" key="5">
    <source>
        <dbReference type="ARBA" id="ARBA00023136"/>
    </source>
</evidence>
<comment type="subcellular location">
    <subcellularLocation>
        <location evidence="1">Cell membrane</location>
        <topology evidence="1">Multi-pass membrane protein</topology>
    </subcellularLocation>
</comment>
<evidence type="ECO:0000256" key="3">
    <source>
        <dbReference type="ARBA" id="ARBA00022692"/>
    </source>
</evidence>
<keyword evidence="4 6" id="KW-1133">Transmembrane helix</keyword>
<dbReference type="Proteomes" id="UP001554567">
    <property type="component" value="Unassembled WGS sequence"/>
</dbReference>
<accession>A0ABV3MWB5</accession>
<proteinExistence type="predicted"/>
<dbReference type="Pfam" id="PF03772">
    <property type="entry name" value="Competence"/>
    <property type="match status" value="1"/>
</dbReference>
<keyword evidence="9" id="KW-1185">Reference proteome</keyword>
<dbReference type="CDD" id="cd07731">
    <property type="entry name" value="ComA-like_MBL-fold"/>
    <property type="match status" value="1"/>
</dbReference>
<gene>
    <name evidence="8" type="ORF">ABW286_01385</name>
</gene>
<dbReference type="InterPro" id="IPR035681">
    <property type="entry name" value="ComA-like_MBL"/>
</dbReference>
<dbReference type="Pfam" id="PF00753">
    <property type="entry name" value="Lactamase_B"/>
    <property type="match status" value="1"/>
</dbReference>
<dbReference type="InterPro" id="IPR052159">
    <property type="entry name" value="Competence_DNA_uptake"/>
</dbReference>